<dbReference type="Proteomes" id="UP000186883">
    <property type="component" value="Unassembled WGS sequence"/>
</dbReference>
<name>A0A154M3M5_9PSEU</name>
<evidence type="ECO:0000313" key="1">
    <source>
        <dbReference type="EMBL" id="KZB79212.1"/>
    </source>
</evidence>
<reference evidence="2 4" key="2">
    <citation type="submission" date="2016-11" db="EMBL/GenBank/DDBJ databases">
        <title>Genome sequencing of Amycolatopsis regifaucium.</title>
        <authorList>
            <person name="Mayilraj S."/>
            <person name="Kaur N."/>
        </authorList>
    </citation>
    <scope>NUCLEOTIDE SEQUENCE [LARGE SCALE GENOMIC DNA]</scope>
    <source>
        <strain evidence="2 4">GY080</strain>
    </source>
</reference>
<keyword evidence="4" id="KW-1185">Reference proteome</keyword>
<sequence>MDTIRGRQAVAVNHRAGGPEVADRARSWAADLVDGQGPLTIDRTSVPELSALQEVGVEMRYGQSVLERAGRAVFPGIP</sequence>
<dbReference type="Proteomes" id="UP000076321">
    <property type="component" value="Unassembled WGS sequence"/>
</dbReference>
<organism evidence="1 3">
    <name type="scientific">Amycolatopsis regifaucium</name>
    <dbReference type="NCBI Taxonomy" id="546365"/>
    <lineage>
        <taxon>Bacteria</taxon>
        <taxon>Bacillati</taxon>
        <taxon>Actinomycetota</taxon>
        <taxon>Actinomycetes</taxon>
        <taxon>Pseudonocardiales</taxon>
        <taxon>Pseudonocardiaceae</taxon>
        <taxon>Amycolatopsis</taxon>
    </lineage>
</organism>
<dbReference type="Gene3D" id="3.40.350.10">
    <property type="entry name" value="Creatinase/prolidase N-terminal domain"/>
    <property type="match status" value="1"/>
</dbReference>
<dbReference type="EMBL" id="LOBU02000013">
    <property type="protein sequence ID" value="OKA07395.1"/>
    <property type="molecule type" value="Genomic_DNA"/>
</dbReference>
<dbReference type="EMBL" id="LQCI01000052">
    <property type="protein sequence ID" value="KZB79212.1"/>
    <property type="molecule type" value="Genomic_DNA"/>
</dbReference>
<dbReference type="InterPro" id="IPR029149">
    <property type="entry name" value="Creatin/AminoP/Spt16_N"/>
</dbReference>
<evidence type="ECO:0000313" key="3">
    <source>
        <dbReference type="Proteomes" id="UP000076321"/>
    </source>
</evidence>
<accession>A0A154M3M5</accession>
<evidence type="ECO:0000313" key="2">
    <source>
        <dbReference type="EMBL" id="OKA07395.1"/>
    </source>
</evidence>
<evidence type="ECO:0000313" key="4">
    <source>
        <dbReference type="Proteomes" id="UP000186883"/>
    </source>
</evidence>
<dbReference type="AlphaFoldDB" id="A0A154M3M5"/>
<comment type="caution">
    <text evidence="1">The sequence shown here is derived from an EMBL/GenBank/DDBJ whole genome shotgun (WGS) entry which is preliminary data.</text>
</comment>
<proteinExistence type="predicted"/>
<protein>
    <submittedName>
        <fullName evidence="1">Uncharacterized protein</fullName>
    </submittedName>
</protein>
<reference evidence="1 3" key="1">
    <citation type="submission" date="2015-12" db="EMBL/GenBank/DDBJ databases">
        <title>Amycolatopsis regifaucium genome sequencing and assembly.</title>
        <authorList>
            <person name="Mayilraj S."/>
        </authorList>
    </citation>
    <scope>NUCLEOTIDE SEQUENCE [LARGE SCALE GENOMIC DNA]</scope>
    <source>
        <strain evidence="1 3">GY080</strain>
    </source>
</reference>
<gene>
    <name evidence="2" type="ORF">ATP06_0216240</name>
    <name evidence="1" type="ORF">AVL48_16560</name>
</gene>